<feature type="compositionally biased region" description="Polar residues" evidence="2">
    <location>
        <begin position="128"/>
        <end position="145"/>
    </location>
</feature>
<feature type="region of interest" description="Disordered" evidence="2">
    <location>
        <begin position="120"/>
        <end position="145"/>
    </location>
</feature>
<dbReference type="EMBL" id="CAUYUJ010005618">
    <property type="protein sequence ID" value="CAK0814362.1"/>
    <property type="molecule type" value="Genomic_DNA"/>
</dbReference>
<dbReference type="SUPFAM" id="SSF54928">
    <property type="entry name" value="RNA-binding domain, RBD"/>
    <property type="match status" value="1"/>
</dbReference>
<dbReference type="InterPro" id="IPR007201">
    <property type="entry name" value="Mei2-like_Rrm_C"/>
</dbReference>
<keyword evidence="1" id="KW-0694">RNA-binding</keyword>
<sequence length="322" mass="35013">MAGVKVIIKNTFFEFESSMDEPYVASGCSTRRVQSCPPIRGKDKDQSIVNEDGSGGSRLEHTSTRSDASRSLSLSIRADPAIAHEEPEDDALSCCSVDHYSCWQSSHNLLVRADLASNLGKSPPAGKQSGQTSASPSARTPLTSTAESFTPVGCNAAVFIPGCPQKTGASAFPISSPGQGPDLDIQHLATDSKHYTTLVVRNMPCGVTRDEFIHAINGEGFEGTYDFVYVSIDFKTYQSKGLAFVNFVSEELANSFMGAFNGFTKWPIRCRKPCTVTWSRVQGIRANLDLHQRSFLMTDHVPEQFKPAVFVGKSRALFPQPT</sequence>
<proteinExistence type="predicted"/>
<dbReference type="PROSITE" id="PS50102">
    <property type="entry name" value="RRM"/>
    <property type="match status" value="1"/>
</dbReference>
<dbReference type="Gene3D" id="3.30.70.330">
    <property type="match status" value="1"/>
</dbReference>
<dbReference type="InterPro" id="IPR000504">
    <property type="entry name" value="RRM_dom"/>
</dbReference>
<dbReference type="InterPro" id="IPR012677">
    <property type="entry name" value="Nucleotide-bd_a/b_plait_sf"/>
</dbReference>
<gene>
    <name evidence="4" type="ORF">PCOR1329_LOCUS17992</name>
</gene>
<feature type="compositionally biased region" description="Basic and acidic residues" evidence="2">
    <location>
        <begin position="58"/>
        <end position="68"/>
    </location>
</feature>
<evidence type="ECO:0000256" key="1">
    <source>
        <dbReference type="PROSITE-ProRule" id="PRU00176"/>
    </source>
</evidence>
<feature type="region of interest" description="Disordered" evidence="2">
    <location>
        <begin position="35"/>
        <end position="72"/>
    </location>
</feature>
<comment type="caution">
    <text evidence="4">The sequence shown here is derived from an EMBL/GenBank/DDBJ whole genome shotgun (WGS) entry which is preliminary data.</text>
</comment>
<dbReference type="SMART" id="SM00360">
    <property type="entry name" value="RRM"/>
    <property type="match status" value="1"/>
</dbReference>
<accession>A0ABN9R7I2</accession>
<dbReference type="Pfam" id="PF04059">
    <property type="entry name" value="RRM_2"/>
    <property type="match status" value="1"/>
</dbReference>
<evidence type="ECO:0000313" key="4">
    <source>
        <dbReference type="EMBL" id="CAK0814362.1"/>
    </source>
</evidence>
<name>A0ABN9R7I2_9DINO</name>
<protein>
    <recommendedName>
        <fullName evidence="3">RRM domain-containing protein</fullName>
    </recommendedName>
</protein>
<evidence type="ECO:0000313" key="5">
    <source>
        <dbReference type="Proteomes" id="UP001189429"/>
    </source>
</evidence>
<feature type="domain" description="RRM" evidence="3">
    <location>
        <begin position="196"/>
        <end position="281"/>
    </location>
</feature>
<keyword evidence="5" id="KW-1185">Reference proteome</keyword>
<evidence type="ECO:0000259" key="3">
    <source>
        <dbReference type="PROSITE" id="PS50102"/>
    </source>
</evidence>
<dbReference type="Proteomes" id="UP001189429">
    <property type="component" value="Unassembled WGS sequence"/>
</dbReference>
<organism evidence="4 5">
    <name type="scientific">Prorocentrum cordatum</name>
    <dbReference type="NCBI Taxonomy" id="2364126"/>
    <lineage>
        <taxon>Eukaryota</taxon>
        <taxon>Sar</taxon>
        <taxon>Alveolata</taxon>
        <taxon>Dinophyceae</taxon>
        <taxon>Prorocentrales</taxon>
        <taxon>Prorocentraceae</taxon>
        <taxon>Prorocentrum</taxon>
    </lineage>
</organism>
<evidence type="ECO:0000256" key="2">
    <source>
        <dbReference type="SAM" id="MobiDB-lite"/>
    </source>
</evidence>
<reference evidence="4" key="1">
    <citation type="submission" date="2023-10" db="EMBL/GenBank/DDBJ databases">
        <authorList>
            <person name="Chen Y."/>
            <person name="Shah S."/>
            <person name="Dougan E. K."/>
            <person name="Thang M."/>
            <person name="Chan C."/>
        </authorList>
    </citation>
    <scope>NUCLEOTIDE SEQUENCE [LARGE SCALE GENOMIC DNA]</scope>
</reference>
<dbReference type="InterPro" id="IPR035979">
    <property type="entry name" value="RBD_domain_sf"/>
</dbReference>